<evidence type="ECO:0000313" key="3">
    <source>
        <dbReference type="Proteomes" id="UP000094707"/>
    </source>
</evidence>
<proteinExistence type="predicted"/>
<protein>
    <submittedName>
        <fullName evidence="2">Region of a membrane-bound protein predicted to be embedded in the membrane</fullName>
    </submittedName>
</protein>
<name>A0A1D3L522_9EURY</name>
<keyword evidence="1" id="KW-0812">Transmembrane</keyword>
<dbReference type="AlphaFoldDB" id="A0A1D3L522"/>
<reference evidence="2 3" key="1">
    <citation type="submission" date="2016-08" db="EMBL/GenBank/DDBJ databases">
        <authorList>
            <person name="Seilhamer J.J."/>
        </authorList>
    </citation>
    <scope>NUCLEOTIDE SEQUENCE [LARGE SCALE GENOMIC DNA]</scope>
    <source>
        <strain evidence="2">Buetzberg</strain>
    </source>
</reference>
<organism evidence="2 3">
    <name type="scientific">Methanobacterium congolense</name>
    <dbReference type="NCBI Taxonomy" id="118062"/>
    <lineage>
        <taxon>Archaea</taxon>
        <taxon>Methanobacteriati</taxon>
        <taxon>Methanobacteriota</taxon>
        <taxon>Methanomada group</taxon>
        <taxon>Methanobacteria</taxon>
        <taxon>Methanobacteriales</taxon>
        <taxon>Methanobacteriaceae</taxon>
        <taxon>Methanobacterium</taxon>
    </lineage>
</organism>
<keyword evidence="1" id="KW-1133">Transmembrane helix</keyword>
<keyword evidence="1" id="KW-0472">Membrane</keyword>
<dbReference type="KEGG" id="mcub:MCBB_2192"/>
<evidence type="ECO:0000313" key="2">
    <source>
        <dbReference type="EMBL" id="SCG86731.1"/>
    </source>
</evidence>
<evidence type="ECO:0000256" key="1">
    <source>
        <dbReference type="SAM" id="Phobius"/>
    </source>
</evidence>
<dbReference type="EMBL" id="LT607756">
    <property type="protein sequence ID" value="SCG86731.1"/>
    <property type="molecule type" value="Genomic_DNA"/>
</dbReference>
<feature type="transmembrane region" description="Helical" evidence="1">
    <location>
        <begin position="6"/>
        <end position="25"/>
    </location>
</feature>
<accession>A0A1D3L522</accession>
<gene>
    <name evidence="2" type="ORF">MCBB_2192</name>
</gene>
<dbReference type="Proteomes" id="UP000094707">
    <property type="component" value="Chromosome I"/>
</dbReference>
<sequence length="31" mass="3261">MESATLIAAVIIGGMVLVSLMTQLLNKNDVD</sequence>
<keyword evidence="3" id="KW-1185">Reference proteome</keyword>